<dbReference type="NCBIfam" id="NF002374">
    <property type="entry name" value="PRK01371.1-1"/>
    <property type="match status" value="1"/>
</dbReference>
<dbReference type="STRING" id="1075402.AN216_00935"/>
<gene>
    <name evidence="9" type="ORF">AN216_00935</name>
</gene>
<comment type="caution">
    <text evidence="9">The sequence shown here is derived from an EMBL/GenBank/DDBJ whole genome shotgun (WGS) entry which is preliminary data.</text>
</comment>
<name>A0A1E7KPY6_9ACTN</name>
<accession>A0A1E7KPY6</accession>
<comment type="subcellular location">
    <subcellularLocation>
        <location evidence="1">Membrane</location>
        <topology evidence="1">Single-pass membrane protein</topology>
    </subcellularLocation>
</comment>
<evidence type="ECO:0000256" key="1">
    <source>
        <dbReference type="ARBA" id="ARBA00004167"/>
    </source>
</evidence>
<evidence type="ECO:0000256" key="7">
    <source>
        <dbReference type="ARBA" id="ARBA00023136"/>
    </source>
</evidence>
<evidence type="ECO:0000256" key="6">
    <source>
        <dbReference type="ARBA" id="ARBA00023010"/>
    </source>
</evidence>
<evidence type="ECO:0000256" key="5">
    <source>
        <dbReference type="ARBA" id="ARBA00022989"/>
    </source>
</evidence>
<feature type="compositionally biased region" description="Pro residues" evidence="8">
    <location>
        <begin position="140"/>
        <end position="149"/>
    </location>
</feature>
<evidence type="ECO:0000256" key="2">
    <source>
        <dbReference type="ARBA" id="ARBA00022448"/>
    </source>
</evidence>
<dbReference type="PATRIC" id="fig|1075402.3.peg.3556"/>
<feature type="region of interest" description="Disordered" evidence="8">
    <location>
        <begin position="85"/>
        <end position="149"/>
    </location>
</feature>
<evidence type="ECO:0000256" key="4">
    <source>
        <dbReference type="ARBA" id="ARBA00022927"/>
    </source>
</evidence>
<evidence type="ECO:0000313" key="10">
    <source>
        <dbReference type="Proteomes" id="UP000176101"/>
    </source>
</evidence>
<evidence type="ECO:0000256" key="3">
    <source>
        <dbReference type="ARBA" id="ARBA00022692"/>
    </source>
</evidence>
<evidence type="ECO:0000313" key="9">
    <source>
        <dbReference type="EMBL" id="OEV05986.1"/>
    </source>
</evidence>
<dbReference type="InterPro" id="IPR003369">
    <property type="entry name" value="TatA/B/E"/>
</dbReference>
<dbReference type="Proteomes" id="UP000176101">
    <property type="component" value="Unassembled WGS sequence"/>
</dbReference>
<keyword evidence="7" id="KW-0472">Membrane</keyword>
<keyword evidence="6" id="KW-0811">Translocation</keyword>
<dbReference type="EMBL" id="LJGU01000090">
    <property type="protein sequence ID" value="OEV05986.1"/>
    <property type="molecule type" value="Genomic_DNA"/>
</dbReference>
<protein>
    <recommendedName>
        <fullName evidence="11">Sec-independent protein translocase protein TatB</fullName>
    </recommendedName>
</protein>
<sequence>MVFGPDKLPKLIQDVAGFVRKVRRFSDDAKQDIRSELGPEFKDFEFEDLNPKNFARKHLMENDDLGVKEIQNSFDLRKDLAEITDAVNGTERADSGADDSAGMAAREDTGGATERTSLVKGDGRQPSPTKAEAARSGRVEPPPFDSDAT</sequence>
<dbReference type="RefSeq" id="WP_070194639.1">
    <property type="nucleotide sequence ID" value="NZ_LJGU01000090.1"/>
</dbReference>
<organism evidence="9 10">
    <name type="scientific">Streptomyces oceani</name>
    <dbReference type="NCBI Taxonomy" id="1075402"/>
    <lineage>
        <taxon>Bacteria</taxon>
        <taxon>Bacillati</taxon>
        <taxon>Actinomycetota</taxon>
        <taxon>Actinomycetes</taxon>
        <taxon>Kitasatosporales</taxon>
        <taxon>Streptomycetaceae</taxon>
        <taxon>Streptomyces</taxon>
    </lineage>
</organism>
<keyword evidence="10" id="KW-1185">Reference proteome</keyword>
<keyword evidence="2" id="KW-0813">Transport</keyword>
<dbReference type="Pfam" id="PF02416">
    <property type="entry name" value="TatA_B_E"/>
    <property type="match status" value="1"/>
</dbReference>
<evidence type="ECO:0008006" key="11">
    <source>
        <dbReference type="Google" id="ProtNLM"/>
    </source>
</evidence>
<keyword evidence="5" id="KW-1133">Transmembrane helix</keyword>
<proteinExistence type="predicted"/>
<dbReference type="AlphaFoldDB" id="A0A1E7KPY6"/>
<reference evidence="9 10" key="1">
    <citation type="journal article" date="2016" name="Front. Microbiol.">
        <title>Comparative Genomics Analysis of Streptomyces Species Reveals Their Adaptation to the Marine Environment and Their Diversity at the Genomic Level.</title>
        <authorList>
            <person name="Tian X."/>
            <person name="Zhang Z."/>
            <person name="Yang T."/>
            <person name="Chen M."/>
            <person name="Li J."/>
            <person name="Chen F."/>
            <person name="Yang J."/>
            <person name="Li W."/>
            <person name="Zhang B."/>
            <person name="Zhang Z."/>
            <person name="Wu J."/>
            <person name="Zhang C."/>
            <person name="Long L."/>
            <person name="Xiao J."/>
        </authorList>
    </citation>
    <scope>NUCLEOTIDE SEQUENCE [LARGE SCALE GENOMIC DNA]</scope>
    <source>
        <strain evidence="9 10">SCSIO 02100</strain>
    </source>
</reference>
<keyword evidence="4" id="KW-0653">Protein transport</keyword>
<keyword evidence="3" id="KW-0812">Transmembrane</keyword>
<evidence type="ECO:0000256" key="8">
    <source>
        <dbReference type="SAM" id="MobiDB-lite"/>
    </source>
</evidence>